<evidence type="ECO:0000313" key="2">
    <source>
        <dbReference type="Proteomes" id="UP000030700"/>
    </source>
</evidence>
<accession>A0A081BTJ3</accession>
<name>A0A081BTJ3_9BACT</name>
<keyword evidence="2" id="KW-1185">Reference proteome</keyword>
<dbReference type="EMBL" id="DF820462">
    <property type="protein sequence ID" value="GAK54724.1"/>
    <property type="molecule type" value="Genomic_DNA"/>
</dbReference>
<proteinExistence type="predicted"/>
<organism evidence="1">
    <name type="scientific">Candidatus Moduliflexus flocculans</name>
    <dbReference type="NCBI Taxonomy" id="1499966"/>
    <lineage>
        <taxon>Bacteria</taxon>
        <taxon>Candidatus Moduliflexota</taxon>
        <taxon>Candidatus Moduliflexia</taxon>
        <taxon>Candidatus Moduliflexales</taxon>
        <taxon>Candidatus Moduliflexaceae</taxon>
    </lineage>
</organism>
<dbReference type="AlphaFoldDB" id="A0A081BTJ3"/>
<dbReference type="Proteomes" id="UP000030700">
    <property type="component" value="Unassembled WGS sequence"/>
</dbReference>
<evidence type="ECO:0000313" key="1">
    <source>
        <dbReference type="EMBL" id="GAK54724.1"/>
    </source>
</evidence>
<dbReference type="HOGENOM" id="CLU_3149844_0_0_0"/>
<protein>
    <submittedName>
        <fullName evidence="1">Uncharacterized protein</fullName>
    </submittedName>
</protein>
<gene>
    <name evidence="1" type="ORF">U14_06012</name>
</gene>
<sequence length="48" mass="5389">MENLNITIVDGNQQAQTFAAIGEAVIYILRYPQATFTVCAPRDMMKIK</sequence>
<reference evidence="1" key="1">
    <citation type="journal article" date="2015" name="PeerJ">
        <title>First genomic representation of candidate bacterial phylum KSB3 points to enhanced environmental sensing as a trigger of wastewater bulking.</title>
        <authorList>
            <person name="Sekiguchi Y."/>
            <person name="Ohashi A."/>
            <person name="Parks D.H."/>
            <person name="Yamauchi T."/>
            <person name="Tyson G.W."/>
            <person name="Hugenholtz P."/>
        </authorList>
    </citation>
    <scope>NUCLEOTIDE SEQUENCE [LARGE SCALE GENOMIC DNA]</scope>
</reference>